<dbReference type="OrthoDB" id="7864256at2"/>
<dbReference type="Pfam" id="PF08548">
    <property type="entry name" value="Peptidase_M10_C"/>
    <property type="match status" value="1"/>
</dbReference>
<keyword evidence="3" id="KW-0964">Secreted</keyword>
<name>A0A143DCU5_9PROT</name>
<dbReference type="InterPro" id="IPR013858">
    <property type="entry name" value="Peptidase_M10B_C"/>
</dbReference>
<evidence type="ECO:0000256" key="4">
    <source>
        <dbReference type="ARBA" id="ARBA00022737"/>
    </source>
</evidence>
<comment type="subcellular location">
    <subcellularLocation>
        <location evidence="2">Secreted</location>
    </subcellularLocation>
</comment>
<sequence length="314" mass="32895">MEDMMDMTRIKNSVVMVGSYAVMSGTQDDDVLYPPKSRSFIDGLGGADVVDYSSSDYSLTITPNSVDDLIVSVNGQQKDLLRNIERVIGSSADDRMIGASTNEVFLGGLGRDTLDGGAGFDGADYSDKDKPVEVDLSVQGPIVAKVGGQEEDTLHNMEAVIGGLAGDTLTAAAGKSLLAGGEGNDTLIANGGDDILMGGRGADIFVFKSVADSPFNDPSRITDFDYAEGDRIDLSAIDANASQDGFQALAFSDESPAAHSVWYSVGADYGLWYAPPAIRVDVTGDAAEDMMIFVETCSDLPFHITAAGLGLVAE</sequence>
<dbReference type="GO" id="GO:0005509">
    <property type="term" value="F:calcium ion binding"/>
    <property type="evidence" value="ECO:0007669"/>
    <property type="project" value="InterPro"/>
</dbReference>
<dbReference type="InterPro" id="IPR018511">
    <property type="entry name" value="Hemolysin-typ_Ca-bd_CS"/>
</dbReference>
<keyword evidence="4" id="KW-0677">Repeat</keyword>
<feature type="domain" description="Peptidase M10 serralysin C-terminal" evidence="5">
    <location>
        <begin position="161"/>
        <end position="292"/>
    </location>
</feature>
<dbReference type="STRING" id="1549855.AY555_04445"/>
<dbReference type="PROSITE" id="PS00330">
    <property type="entry name" value="HEMOLYSIN_CALCIUM"/>
    <property type="match status" value="1"/>
</dbReference>
<gene>
    <name evidence="6" type="ORF">AY555_04445</name>
</gene>
<evidence type="ECO:0000313" key="7">
    <source>
        <dbReference type="Proteomes" id="UP000076066"/>
    </source>
</evidence>
<dbReference type="KEGG" id="hjo:AY555_04445"/>
<dbReference type="Proteomes" id="UP000076066">
    <property type="component" value="Chromosome"/>
</dbReference>
<proteinExistence type="predicted"/>
<dbReference type="EMBL" id="CP014525">
    <property type="protein sequence ID" value="AMW34552.1"/>
    <property type="molecule type" value="Genomic_DNA"/>
</dbReference>
<dbReference type="PRINTS" id="PR00313">
    <property type="entry name" value="CABNDNGRPT"/>
</dbReference>
<organism evidence="6 7">
    <name type="scientific">Haematospirillum jordaniae</name>
    <dbReference type="NCBI Taxonomy" id="1549855"/>
    <lineage>
        <taxon>Bacteria</taxon>
        <taxon>Pseudomonadati</taxon>
        <taxon>Pseudomonadota</taxon>
        <taxon>Alphaproteobacteria</taxon>
        <taxon>Rhodospirillales</taxon>
        <taxon>Novispirillaceae</taxon>
        <taxon>Haematospirillum</taxon>
    </lineage>
</organism>
<evidence type="ECO:0000259" key="5">
    <source>
        <dbReference type="Pfam" id="PF08548"/>
    </source>
</evidence>
<protein>
    <recommendedName>
        <fullName evidence="5">Peptidase M10 serralysin C-terminal domain-containing protein</fullName>
    </recommendedName>
</protein>
<dbReference type="AlphaFoldDB" id="A0A143DCU5"/>
<evidence type="ECO:0000313" key="6">
    <source>
        <dbReference type="EMBL" id="AMW34552.1"/>
    </source>
</evidence>
<dbReference type="InterPro" id="IPR011049">
    <property type="entry name" value="Serralysin-like_metalloprot_C"/>
</dbReference>
<dbReference type="InterPro" id="IPR001343">
    <property type="entry name" value="Hemolysn_Ca-bd"/>
</dbReference>
<dbReference type="SUPFAM" id="SSF51120">
    <property type="entry name" value="beta-Roll"/>
    <property type="match status" value="2"/>
</dbReference>
<reference evidence="6 7" key="1">
    <citation type="submission" date="2016-02" db="EMBL/GenBank/DDBJ databases">
        <title>Complete Genome of H5569, the type strain of the newly described species Haematospirillium jordaniae.</title>
        <authorList>
            <person name="Nicholson A.C."/>
            <person name="Humrighouse B.W."/>
            <person name="Loparov V."/>
            <person name="McQuiston J.R."/>
        </authorList>
    </citation>
    <scope>NUCLEOTIDE SEQUENCE [LARGE SCALE GENOMIC DNA]</scope>
    <source>
        <strain evidence="6 7">H5569</strain>
    </source>
</reference>
<keyword evidence="7" id="KW-1185">Reference proteome</keyword>
<evidence type="ECO:0000256" key="1">
    <source>
        <dbReference type="ARBA" id="ARBA00001913"/>
    </source>
</evidence>
<evidence type="ECO:0000256" key="2">
    <source>
        <dbReference type="ARBA" id="ARBA00004613"/>
    </source>
</evidence>
<dbReference type="Pfam" id="PF00353">
    <property type="entry name" value="HemolysinCabind"/>
    <property type="match status" value="2"/>
</dbReference>
<accession>A0A143DCU5</accession>
<evidence type="ECO:0000256" key="3">
    <source>
        <dbReference type="ARBA" id="ARBA00022525"/>
    </source>
</evidence>
<dbReference type="Gene3D" id="2.150.10.10">
    <property type="entry name" value="Serralysin-like metalloprotease, C-terminal"/>
    <property type="match status" value="2"/>
</dbReference>
<comment type="cofactor">
    <cofactor evidence="1">
        <name>Ca(2+)</name>
        <dbReference type="ChEBI" id="CHEBI:29108"/>
    </cofactor>
</comment>
<dbReference type="GO" id="GO:0005615">
    <property type="term" value="C:extracellular space"/>
    <property type="evidence" value="ECO:0007669"/>
    <property type="project" value="InterPro"/>
</dbReference>